<keyword evidence="5" id="KW-0968">Cytoplasmic vesicle</keyword>
<evidence type="ECO:0000256" key="5">
    <source>
        <dbReference type="ARBA" id="ARBA00023329"/>
    </source>
</evidence>
<dbReference type="FunFam" id="1.10.8.10:FF:000033">
    <property type="entry name" value="Next to BRCA1 gene 1 protein"/>
    <property type="match status" value="1"/>
</dbReference>
<dbReference type="CDD" id="cd14947">
    <property type="entry name" value="NBR1_like"/>
    <property type="match status" value="1"/>
</dbReference>
<evidence type="ECO:0000256" key="2">
    <source>
        <dbReference type="ARBA" id="ARBA00022723"/>
    </source>
</evidence>
<feature type="compositionally biased region" description="Low complexity" evidence="6">
    <location>
        <begin position="313"/>
        <end position="324"/>
    </location>
</feature>
<feature type="compositionally biased region" description="Basic and acidic residues" evidence="6">
    <location>
        <begin position="267"/>
        <end position="287"/>
    </location>
</feature>
<feature type="compositionally biased region" description="Low complexity" evidence="6">
    <location>
        <begin position="190"/>
        <end position="214"/>
    </location>
</feature>
<proteinExistence type="predicted"/>
<dbReference type="Gene3D" id="1.10.8.10">
    <property type="entry name" value="DNA helicase RuvA subunit, C-terminal domain"/>
    <property type="match status" value="1"/>
</dbReference>
<dbReference type="Gene3D" id="3.10.20.90">
    <property type="entry name" value="Phosphatidylinositol 3-kinase Catalytic Subunit, Chain A, domain 1"/>
    <property type="match status" value="1"/>
</dbReference>
<evidence type="ECO:0000256" key="3">
    <source>
        <dbReference type="ARBA" id="ARBA00022771"/>
    </source>
</evidence>
<dbReference type="Pfam" id="PF16158">
    <property type="entry name" value="N_BRCA1_IG"/>
    <property type="match status" value="1"/>
</dbReference>
<dbReference type="AlphaFoldDB" id="A0ABD1ISZ1"/>
<keyword evidence="4" id="KW-0862">Zinc</keyword>
<name>A0ABD1ISZ1_9TELE</name>
<keyword evidence="3" id="KW-0863">Zinc-finger</keyword>
<dbReference type="Pfam" id="PF00564">
    <property type="entry name" value="PB1"/>
    <property type="match status" value="1"/>
</dbReference>
<dbReference type="GO" id="GO:0005776">
    <property type="term" value="C:autophagosome"/>
    <property type="evidence" value="ECO:0007669"/>
    <property type="project" value="UniProtKB-SubCell"/>
</dbReference>
<reference evidence="8 9" key="1">
    <citation type="submission" date="2024-09" db="EMBL/GenBank/DDBJ databases">
        <title>A chromosome-level genome assembly of Gray's grenadier anchovy, Coilia grayii.</title>
        <authorList>
            <person name="Fu Z."/>
        </authorList>
    </citation>
    <scope>NUCLEOTIDE SEQUENCE [LARGE SCALE GENOMIC DNA]</scope>
    <source>
        <strain evidence="8">G4</strain>
        <tissue evidence="8">Muscle</tissue>
    </source>
</reference>
<keyword evidence="2" id="KW-0479">Metal-binding</keyword>
<organism evidence="8 9">
    <name type="scientific">Coilia grayii</name>
    <name type="common">Gray's grenadier anchovy</name>
    <dbReference type="NCBI Taxonomy" id="363190"/>
    <lineage>
        <taxon>Eukaryota</taxon>
        <taxon>Metazoa</taxon>
        <taxon>Chordata</taxon>
        <taxon>Craniata</taxon>
        <taxon>Vertebrata</taxon>
        <taxon>Euteleostomi</taxon>
        <taxon>Actinopterygii</taxon>
        <taxon>Neopterygii</taxon>
        <taxon>Teleostei</taxon>
        <taxon>Clupei</taxon>
        <taxon>Clupeiformes</taxon>
        <taxon>Clupeoidei</taxon>
        <taxon>Engraulidae</taxon>
        <taxon>Coilinae</taxon>
        <taxon>Coilia</taxon>
    </lineage>
</organism>
<evidence type="ECO:0000256" key="1">
    <source>
        <dbReference type="ARBA" id="ARBA00004419"/>
    </source>
</evidence>
<feature type="region of interest" description="Disordered" evidence="6">
    <location>
        <begin position="313"/>
        <end position="360"/>
    </location>
</feature>
<gene>
    <name evidence="8" type="ORF">ACEWY4_025789</name>
</gene>
<comment type="caution">
    <text evidence="8">The sequence shown here is derived from an EMBL/GenBank/DDBJ whole genome shotgun (WGS) entry which is preliminary data.</text>
</comment>
<feature type="region of interest" description="Disordered" evidence="6">
    <location>
        <begin position="801"/>
        <end position="843"/>
    </location>
</feature>
<dbReference type="Gene3D" id="2.60.40.10">
    <property type="entry name" value="Immunoglobulins"/>
    <property type="match status" value="1"/>
</dbReference>
<dbReference type="InterPro" id="IPR053793">
    <property type="entry name" value="PB1-like"/>
</dbReference>
<feature type="region of interest" description="Disordered" evidence="6">
    <location>
        <begin position="243"/>
        <end position="287"/>
    </location>
</feature>
<comment type="subcellular location">
    <subcellularLocation>
        <location evidence="1">Cytoplasmic vesicle</location>
        <location evidence="1">Autophagosome</location>
    </subcellularLocation>
</comment>
<dbReference type="FunFam" id="3.10.20.90:FF:000072">
    <property type="entry name" value="Next to BRCA1 gene 1 protein"/>
    <property type="match status" value="1"/>
</dbReference>
<feature type="compositionally biased region" description="Acidic residues" evidence="6">
    <location>
        <begin position="729"/>
        <end position="743"/>
    </location>
</feature>
<dbReference type="CDD" id="cd14319">
    <property type="entry name" value="UBA_NBR1"/>
    <property type="match status" value="1"/>
</dbReference>
<feature type="compositionally biased region" description="Basic and acidic residues" evidence="6">
    <location>
        <begin position="744"/>
        <end position="756"/>
    </location>
</feature>
<dbReference type="InterPro" id="IPR013783">
    <property type="entry name" value="Ig-like_fold"/>
</dbReference>
<dbReference type="SUPFAM" id="SSF57850">
    <property type="entry name" value="RING/U-box"/>
    <property type="match status" value="1"/>
</dbReference>
<dbReference type="GO" id="GO:0031410">
    <property type="term" value="C:cytoplasmic vesicle"/>
    <property type="evidence" value="ECO:0007669"/>
    <property type="project" value="UniProtKB-KW"/>
</dbReference>
<dbReference type="SUPFAM" id="SSF46934">
    <property type="entry name" value="UBA-like"/>
    <property type="match status" value="1"/>
</dbReference>
<dbReference type="InterPro" id="IPR032350">
    <property type="entry name" value="Nbr1_FW"/>
</dbReference>
<dbReference type="SUPFAM" id="SSF54277">
    <property type="entry name" value="CAD &amp; PB1 domains"/>
    <property type="match status" value="1"/>
</dbReference>
<evidence type="ECO:0000256" key="6">
    <source>
        <dbReference type="SAM" id="MobiDB-lite"/>
    </source>
</evidence>
<feature type="compositionally biased region" description="Pro residues" evidence="6">
    <location>
        <begin position="330"/>
        <end position="349"/>
    </location>
</feature>
<evidence type="ECO:0000313" key="8">
    <source>
        <dbReference type="EMBL" id="KAL2078104.1"/>
    </source>
</evidence>
<dbReference type="FunFam" id="2.60.40.10:FF:000199">
    <property type="entry name" value="next to BRCA1 gene 1 protein-like"/>
    <property type="match status" value="1"/>
</dbReference>
<protein>
    <recommendedName>
        <fullName evidence="7">PB1 domain-containing protein</fullName>
    </recommendedName>
</protein>
<feature type="domain" description="PB1" evidence="7">
    <location>
        <begin position="4"/>
        <end position="85"/>
    </location>
</feature>
<dbReference type="EMBL" id="JBHFQA010000023">
    <property type="protein sequence ID" value="KAL2078104.1"/>
    <property type="molecule type" value="Genomic_DNA"/>
</dbReference>
<accession>A0ABD1ISZ1</accession>
<sequence>MGFPVTIKVNFRGNVRKFPVADSEKAQWESVEAWIKTTIGLCHFQVKYFDEDNEEVSINSQEEYVEALKSALKQGNQLHMNVYKMKGQAESGAMKVEVKELKLENRPAPPYPSRLKTVDKETQVTPERDSVVVKDNKGAKVEDEAVPAWFKSYMDKFKDQVVKEVVDKMCSEFSGQCCTHRGPGQRPEEPSTSGAAVSSTTGVASSSSTPTCSSCKGPATGGGYQCSVCPSCILCEPCSQGHDPSHNLKRTRTPLSVPERGVTPEPRFPRRGDRTVRKAERQRLKAERRQLKAEVKEIKKKLRLEKRGLLWSGSTSSTTTTATSRLVPAPAAPAPPALDPALAPAPAPGPQATSPESSKVSCSTLVPSMTALFLDENLPDGTCLEPGTKFIKYWKMHNTGNISWTSDTKLKFMWGNLAPESREQREVAVPFLQPGQVGVVSVAFVAPLLEGTYTSHWRLAHRGEQFGPRVWCSINVVPGGSAATVTSVTAATVGCQLGARHHSKRPRDDLGHVEKEHLCWPATRSSKDTAQQQPAVSKRPYYIPSVDMLTAQDLLSFELLDINIVQELDKVPANTPVDMTPCMSPVPQRGHLLDKGGAALTKDKPEPTGDKKHSVVPLAMHTDHLDAPGQEEADEDISGTQFVCETVIRSLTLEEPDHRPRRRTRQGNLVKPANSCLERPLLLMSDRTQGPINKPTDFPPPLPQLTILDEQVILERFVASEENLYTDPSETELEDEDEKEEEEAPPREMCTESGRDEEAEAGGAGGDWDEVSSQVSSASSEDYTVILPDCFDTSRPISGSMYSSAVSQHGAGSSEPRLGPSASEPQLDRARVDGDSGFGGERGALQGSYSIHGSVSHMLCASQTLDTPALVPEVVPAPGSLAPPVPPRLAQRLVPKSDPDLIPRSGERADILQGLECSLNGPSPTHEQSPETESEPHSPRESGSKELRVRHRGITEGLVKGALSVAASAYKALFTGQSSSTQRAAVVEDPACEAASMQAVLQEMGFCDVALNQRLLHKHRHNLLDVVNELVQLNDNDWYATRH</sequence>
<feature type="region of interest" description="Disordered" evidence="6">
    <location>
        <begin position="916"/>
        <end position="947"/>
    </location>
</feature>
<feature type="region of interest" description="Disordered" evidence="6">
    <location>
        <begin position="177"/>
        <end position="214"/>
    </location>
</feature>
<evidence type="ECO:0000313" key="9">
    <source>
        <dbReference type="Proteomes" id="UP001591681"/>
    </source>
</evidence>
<dbReference type="InterPro" id="IPR000270">
    <property type="entry name" value="PB1_dom"/>
</dbReference>
<dbReference type="PROSITE" id="PS51745">
    <property type="entry name" value="PB1"/>
    <property type="match status" value="1"/>
</dbReference>
<dbReference type="PANTHER" id="PTHR20930:SF4">
    <property type="entry name" value="NEXT TO BRCA1 GENE 1 PROTEIN ISOFORM X1"/>
    <property type="match status" value="1"/>
</dbReference>
<feature type="compositionally biased region" description="Basic and acidic residues" evidence="6">
    <location>
        <begin position="934"/>
        <end position="947"/>
    </location>
</feature>
<dbReference type="InterPro" id="IPR009060">
    <property type="entry name" value="UBA-like_sf"/>
</dbReference>
<keyword evidence="9" id="KW-1185">Reference proteome</keyword>
<evidence type="ECO:0000259" key="7">
    <source>
        <dbReference type="PROSITE" id="PS51745"/>
    </source>
</evidence>
<evidence type="ECO:0000256" key="4">
    <source>
        <dbReference type="ARBA" id="ARBA00022833"/>
    </source>
</evidence>
<dbReference type="PANTHER" id="PTHR20930">
    <property type="entry name" value="OVARIAN CARCINOMA ANTIGEN CA125-RELATED"/>
    <property type="match status" value="1"/>
</dbReference>
<dbReference type="Proteomes" id="UP001591681">
    <property type="component" value="Unassembled WGS sequence"/>
</dbReference>
<dbReference type="SMART" id="SM00666">
    <property type="entry name" value="PB1"/>
    <property type="match status" value="1"/>
</dbReference>
<feature type="region of interest" description="Disordered" evidence="6">
    <location>
        <begin position="720"/>
        <end position="779"/>
    </location>
</feature>
<dbReference type="GO" id="GO:0008270">
    <property type="term" value="F:zinc ion binding"/>
    <property type="evidence" value="ECO:0007669"/>
    <property type="project" value="UniProtKB-KW"/>
</dbReference>
<feature type="compositionally biased region" description="Polar residues" evidence="6">
    <location>
        <begin position="801"/>
        <end position="811"/>
    </location>
</feature>